<feature type="domain" description="Pyruvate/ketoisovalerate oxidoreductase catalytic" evidence="2">
    <location>
        <begin position="11"/>
        <end position="187"/>
    </location>
</feature>
<evidence type="ECO:0000256" key="1">
    <source>
        <dbReference type="ARBA" id="ARBA00023002"/>
    </source>
</evidence>
<proteinExistence type="predicted"/>
<accession>A0A1M6LLH4</accession>
<organism evidence="3 4">
    <name type="scientific">Anaerobranca californiensis DSM 14826</name>
    <dbReference type="NCBI Taxonomy" id="1120989"/>
    <lineage>
        <taxon>Bacteria</taxon>
        <taxon>Bacillati</taxon>
        <taxon>Bacillota</taxon>
        <taxon>Clostridia</taxon>
        <taxon>Eubacteriales</taxon>
        <taxon>Proteinivoracaceae</taxon>
        <taxon>Anaerobranca</taxon>
    </lineage>
</organism>
<dbReference type="OrthoDB" id="9789125at2"/>
<dbReference type="Proteomes" id="UP000243547">
    <property type="component" value="Unassembled WGS sequence"/>
</dbReference>
<sequence>MVKNIILAGVGGLGLVLTTKIITESAFLAGYDVKSNDVIGLSQRGGKVWGSIRFGEKVYSPDIPRRQGDILLALEPLEGYRWSSILKEKGLIILNSKEIYPTPVLMERENYPQNIYEILSHKYTLIKVNAVEEGKKIGNSKIANTILIGIMAKYLDIPYDIWLKTIENNVPAKSLDLNLIAFDKGYNL</sequence>
<dbReference type="STRING" id="1120989.SAMN02745227_00559"/>
<dbReference type="RefSeq" id="WP_072906109.1">
    <property type="nucleotide sequence ID" value="NZ_FRAI01000005.1"/>
</dbReference>
<dbReference type="Gene3D" id="3.40.920.10">
    <property type="entry name" value="Pyruvate-ferredoxin oxidoreductase, PFOR, domain III"/>
    <property type="match status" value="1"/>
</dbReference>
<dbReference type="InterPro" id="IPR052198">
    <property type="entry name" value="IorB_Oxidoreductase"/>
</dbReference>
<evidence type="ECO:0000259" key="2">
    <source>
        <dbReference type="Pfam" id="PF01558"/>
    </source>
</evidence>
<dbReference type="PANTHER" id="PTHR43854">
    <property type="entry name" value="INDOLEPYRUVATE OXIDOREDUCTASE SUBUNIT IORB"/>
    <property type="match status" value="1"/>
</dbReference>
<dbReference type="Pfam" id="PF01558">
    <property type="entry name" value="POR"/>
    <property type="match status" value="1"/>
</dbReference>
<dbReference type="GO" id="GO:0016903">
    <property type="term" value="F:oxidoreductase activity, acting on the aldehyde or oxo group of donors"/>
    <property type="evidence" value="ECO:0007669"/>
    <property type="project" value="InterPro"/>
</dbReference>
<keyword evidence="1" id="KW-0560">Oxidoreductase</keyword>
<dbReference type="InterPro" id="IPR002869">
    <property type="entry name" value="Pyrv_flavodox_OxRed_cen"/>
</dbReference>
<dbReference type="InterPro" id="IPR019752">
    <property type="entry name" value="Pyrv/ketoisovalerate_OxRed_cat"/>
</dbReference>
<gene>
    <name evidence="3" type="ORF">SAMN02745227_00559</name>
</gene>
<keyword evidence="4" id="KW-1185">Reference proteome</keyword>
<reference evidence="4" key="1">
    <citation type="submission" date="2016-11" db="EMBL/GenBank/DDBJ databases">
        <authorList>
            <person name="Varghese N."/>
            <person name="Submissions S."/>
        </authorList>
    </citation>
    <scope>NUCLEOTIDE SEQUENCE [LARGE SCALE GENOMIC DNA]</scope>
    <source>
        <strain evidence="4">DSM 14826</strain>
    </source>
</reference>
<evidence type="ECO:0000313" key="3">
    <source>
        <dbReference type="EMBL" id="SHJ72068.1"/>
    </source>
</evidence>
<dbReference type="AlphaFoldDB" id="A0A1M6LLH4"/>
<dbReference type="PANTHER" id="PTHR43854:SF1">
    <property type="entry name" value="INDOLEPYRUVATE OXIDOREDUCTASE SUBUNIT IORB"/>
    <property type="match status" value="1"/>
</dbReference>
<dbReference type="EMBL" id="FRAI01000005">
    <property type="protein sequence ID" value="SHJ72068.1"/>
    <property type="molecule type" value="Genomic_DNA"/>
</dbReference>
<keyword evidence="3" id="KW-0670">Pyruvate</keyword>
<dbReference type="SUPFAM" id="SSF53323">
    <property type="entry name" value="Pyruvate-ferredoxin oxidoreductase, PFOR, domain III"/>
    <property type="match status" value="1"/>
</dbReference>
<protein>
    <submittedName>
        <fullName evidence="3">Indolepyruvate ferredoxin oxidoreductase beta subunit</fullName>
    </submittedName>
</protein>
<name>A0A1M6LLH4_9FIRM</name>
<evidence type="ECO:0000313" key="4">
    <source>
        <dbReference type="Proteomes" id="UP000243547"/>
    </source>
</evidence>